<dbReference type="PROSITE" id="PS01081">
    <property type="entry name" value="HTH_TETR_1"/>
    <property type="match status" value="1"/>
</dbReference>
<dbReference type="PANTHER" id="PTHR30055">
    <property type="entry name" value="HTH-TYPE TRANSCRIPTIONAL REGULATOR RUTR"/>
    <property type="match status" value="1"/>
</dbReference>
<dbReference type="GO" id="GO:0003700">
    <property type="term" value="F:DNA-binding transcription factor activity"/>
    <property type="evidence" value="ECO:0007669"/>
    <property type="project" value="TreeGrafter"/>
</dbReference>
<dbReference type="InterPro" id="IPR023772">
    <property type="entry name" value="DNA-bd_HTH_TetR-type_CS"/>
</dbReference>
<dbReference type="Proteomes" id="UP000000657">
    <property type="component" value="Chromosome"/>
</dbReference>
<keyword evidence="1" id="KW-0805">Transcription regulation</keyword>
<feature type="domain" description="HTH tetR-type" evidence="5">
    <location>
        <begin position="40"/>
        <end position="100"/>
    </location>
</feature>
<dbReference type="SUPFAM" id="SSF46689">
    <property type="entry name" value="Homeodomain-like"/>
    <property type="match status" value="1"/>
</dbReference>
<dbReference type="KEGG" id="fal:FRAAL3488"/>
<protein>
    <submittedName>
        <fullName evidence="6">Transcription regulator</fullName>
    </submittedName>
</protein>
<dbReference type="PROSITE" id="PS50977">
    <property type="entry name" value="HTH_TETR_2"/>
    <property type="match status" value="1"/>
</dbReference>
<reference evidence="6 7" key="1">
    <citation type="journal article" date="2007" name="Genome Res.">
        <title>Genome characteristics of facultatively symbiotic Frankia sp. strains reflect host range and host plant biogeography.</title>
        <authorList>
            <person name="Normand P."/>
            <person name="Lapierre P."/>
            <person name="Tisa L.S."/>
            <person name="Gogarten J.P."/>
            <person name="Alloisio N."/>
            <person name="Bagnarol E."/>
            <person name="Bassi C.A."/>
            <person name="Berry A.M."/>
            <person name="Bickhart D.M."/>
            <person name="Choisne N."/>
            <person name="Couloux A."/>
            <person name="Cournoyer B."/>
            <person name="Cruveiller S."/>
            <person name="Daubin V."/>
            <person name="Demange N."/>
            <person name="Francino M.P."/>
            <person name="Goltsman E."/>
            <person name="Huang Y."/>
            <person name="Kopp O.R."/>
            <person name="Labarre L."/>
            <person name="Lapidus A."/>
            <person name="Lavire C."/>
            <person name="Marechal J."/>
            <person name="Martinez M."/>
            <person name="Mastronunzio J.E."/>
            <person name="Mullin B.C."/>
            <person name="Niemann J."/>
            <person name="Pujic P."/>
            <person name="Rawnsley T."/>
            <person name="Rouy Z."/>
            <person name="Schenowitz C."/>
            <person name="Sellstedt A."/>
            <person name="Tavares F."/>
            <person name="Tomkins J.P."/>
            <person name="Vallenet D."/>
            <person name="Valverde C."/>
            <person name="Wall L.G."/>
            <person name="Wang Y."/>
            <person name="Medigue C."/>
            <person name="Benson D.R."/>
        </authorList>
    </citation>
    <scope>NUCLEOTIDE SEQUENCE [LARGE SCALE GENOMIC DNA]</scope>
    <source>
        <strain evidence="7">DSM 45986 / CECT 9034 / ACN14a</strain>
    </source>
</reference>
<dbReference type="Gene3D" id="1.10.357.10">
    <property type="entry name" value="Tetracycline Repressor, domain 2"/>
    <property type="match status" value="1"/>
</dbReference>
<dbReference type="PANTHER" id="PTHR30055:SF234">
    <property type="entry name" value="HTH-TYPE TRANSCRIPTIONAL REGULATOR BETI"/>
    <property type="match status" value="1"/>
</dbReference>
<keyword evidence="2 4" id="KW-0238">DNA-binding</keyword>
<evidence type="ECO:0000256" key="2">
    <source>
        <dbReference type="ARBA" id="ARBA00023125"/>
    </source>
</evidence>
<dbReference type="InterPro" id="IPR001647">
    <property type="entry name" value="HTH_TetR"/>
</dbReference>
<gene>
    <name evidence="6" type="ordered locus">FRAAL3488</name>
</gene>
<evidence type="ECO:0000256" key="3">
    <source>
        <dbReference type="ARBA" id="ARBA00023163"/>
    </source>
</evidence>
<evidence type="ECO:0000313" key="6">
    <source>
        <dbReference type="EMBL" id="CAJ62132.1"/>
    </source>
</evidence>
<evidence type="ECO:0000256" key="1">
    <source>
        <dbReference type="ARBA" id="ARBA00023015"/>
    </source>
</evidence>
<dbReference type="EMBL" id="CT573213">
    <property type="protein sequence ID" value="CAJ62132.1"/>
    <property type="molecule type" value="Genomic_DNA"/>
</dbReference>
<dbReference type="eggNOG" id="COG1309">
    <property type="taxonomic scope" value="Bacteria"/>
</dbReference>
<dbReference type="PRINTS" id="PR00455">
    <property type="entry name" value="HTHTETR"/>
</dbReference>
<dbReference type="InterPro" id="IPR009057">
    <property type="entry name" value="Homeodomain-like_sf"/>
</dbReference>
<dbReference type="STRING" id="326424.FRAAL3488"/>
<organism evidence="6 7">
    <name type="scientific">Frankia alni (strain DSM 45986 / CECT 9034 / ACN14a)</name>
    <dbReference type="NCBI Taxonomy" id="326424"/>
    <lineage>
        <taxon>Bacteria</taxon>
        <taxon>Bacillati</taxon>
        <taxon>Actinomycetota</taxon>
        <taxon>Actinomycetes</taxon>
        <taxon>Frankiales</taxon>
        <taxon>Frankiaceae</taxon>
        <taxon>Frankia</taxon>
    </lineage>
</organism>
<dbReference type="AlphaFoldDB" id="Q0RK28"/>
<dbReference type="InterPro" id="IPR050109">
    <property type="entry name" value="HTH-type_TetR-like_transc_reg"/>
</dbReference>
<feature type="DNA-binding region" description="H-T-H motif" evidence="4">
    <location>
        <begin position="63"/>
        <end position="82"/>
    </location>
</feature>
<dbReference type="HOGENOM" id="CLU_086309_0_0_11"/>
<accession>Q0RK28</accession>
<evidence type="ECO:0000313" key="7">
    <source>
        <dbReference type="Proteomes" id="UP000000657"/>
    </source>
</evidence>
<sequence length="225" mass="24483">MRPPATAATVDALEMMAMQPSDTPRQRAPVSAADLGPRAARTRAVIVDTARGLFLRHGYAGTSVADITEACGISRAGFYTYFRDKREIFAELGRAGYQSSLAVVARLTAVPDDWPAAAVEEWIRLYFTHLDQHGAFALAAMLSAPTDAAFRTDSHRTQIRVARKLGELLHARQHDPAGSPEAVGLVVLAMLDRCWYKIRATEIRMDETDIIAEAAALLVATIHPG</sequence>
<dbReference type="OrthoDB" id="158903at2"/>
<evidence type="ECO:0000259" key="5">
    <source>
        <dbReference type="PROSITE" id="PS50977"/>
    </source>
</evidence>
<evidence type="ECO:0000256" key="4">
    <source>
        <dbReference type="PROSITE-ProRule" id="PRU00335"/>
    </source>
</evidence>
<name>Q0RK28_FRAAA</name>
<keyword evidence="3" id="KW-0804">Transcription</keyword>
<keyword evidence="7" id="KW-1185">Reference proteome</keyword>
<dbReference type="RefSeq" id="WP_011604631.1">
    <property type="nucleotide sequence ID" value="NC_008278.1"/>
</dbReference>
<proteinExistence type="predicted"/>
<dbReference type="GO" id="GO:0000976">
    <property type="term" value="F:transcription cis-regulatory region binding"/>
    <property type="evidence" value="ECO:0007669"/>
    <property type="project" value="TreeGrafter"/>
</dbReference>
<dbReference type="Pfam" id="PF00440">
    <property type="entry name" value="TetR_N"/>
    <property type="match status" value="1"/>
</dbReference>